<dbReference type="AlphaFoldDB" id="A0A9D4K0W3"/>
<keyword evidence="1" id="KW-0862">Zinc</keyword>
<proteinExistence type="predicted"/>
<reference evidence="3" key="1">
    <citation type="journal article" date="2019" name="bioRxiv">
        <title>The Genome of the Zebra Mussel, Dreissena polymorpha: A Resource for Invasive Species Research.</title>
        <authorList>
            <person name="McCartney M.A."/>
            <person name="Auch B."/>
            <person name="Kono T."/>
            <person name="Mallez S."/>
            <person name="Zhang Y."/>
            <person name="Obille A."/>
            <person name="Becker A."/>
            <person name="Abrahante J.E."/>
            <person name="Garbe J."/>
            <person name="Badalamenti J.P."/>
            <person name="Herman A."/>
            <person name="Mangelson H."/>
            <person name="Liachko I."/>
            <person name="Sullivan S."/>
            <person name="Sone E.D."/>
            <person name="Koren S."/>
            <person name="Silverstein K.A.T."/>
            <person name="Beckman K.B."/>
            <person name="Gohl D.M."/>
        </authorList>
    </citation>
    <scope>NUCLEOTIDE SEQUENCE</scope>
    <source>
        <strain evidence="3">Duluth1</strain>
        <tissue evidence="3">Whole animal</tissue>
    </source>
</reference>
<dbReference type="OrthoDB" id="6108862at2759"/>
<accession>A0A9D4K0W3</accession>
<dbReference type="InterPro" id="IPR000315">
    <property type="entry name" value="Znf_B-box"/>
</dbReference>
<dbReference type="SUPFAM" id="SSF101898">
    <property type="entry name" value="NHL repeat"/>
    <property type="match status" value="1"/>
</dbReference>
<reference evidence="3" key="2">
    <citation type="submission" date="2020-11" db="EMBL/GenBank/DDBJ databases">
        <authorList>
            <person name="McCartney M.A."/>
            <person name="Auch B."/>
            <person name="Kono T."/>
            <person name="Mallez S."/>
            <person name="Becker A."/>
            <person name="Gohl D.M."/>
            <person name="Silverstein K.A.T."/>
            <person name="Koren S."/>
            <person name="Bechman K.B."/>
            <person name="Herman A."/>
            <person name="Abrahante J.E."/>
            <person name="Garbe J."/>
        </authorList>
    </citation>
    <scope>NUCLEOTIDE SEQUENCE</scope>
    <source>
        <strain evidence="3">Duluth1</strain>
        <tissue evidence="3">Whole animal</tissue>
    </source>
</reference>
<dbReference type="SMART" id="SM00336">
    <property type="entry name" value="BBOX"/>
    <property type="match status" value="1"/>
</dbReference>
<dbReference type="Gene3D" id="2.130.10.10">
    <property type="entry name" value="YVTN repeat-like/Quinoprotein amine dehydrogenase"/>
    <property type="match status" value="1"/>
</dbReference>
<evidence type="ECO:0000259" key="2">
    <source>
        <dbReference type="PROSITE" id="PS50119"/>
    </source>
</evidence>
<dbReference type="Proteomes" id="UP000828390">
    <property type="component" value="Unassembled WGS sequence"/>
</dbReference>
<gene>
    <name evidence="3" type="ORF">DPMN_129815</name>
</gene>
<dbReference type="GO" id="GO:0008270">
    <property type="term" value="F:zinc ion binding"/>
    <property type="evidence" value="ECO:0007669"/>
    <property type="project" value="UniProtKB-KW"/>
</dbReference>
<dbReference type="PROSITE" id="PS50119">
    <property type="entry name" value="ZF_BBOX"/>
    <property type="match status" value="1"/>
</dbReference>
<evidence type="ECO:0000313" key="3">
    <source>
        <dbReference type="EMBL" id="KAH3827872.1"/>
    </source>
</evidence>
<protein>
    <recommendedName>
        <fullName evidence="2">B box-type domain-containing protein</fullName>
    </recommendedName>
</protein>
<evidence type="ECO:0000256" key="1">
    <source>
        <dbReference type="PROSITE-ProRule" id="PRU00024"/>
    </source>
</evidence>
<feature type="domain" description="B box-type" evidence="2">
    <location>
        <begin position="11"/>
        <end position="55"/>
    </location>
</feature>
<keyword evidence="1" id="KW-0863">Zinc-finger</keyword>
<dbReference type="InterPro" id="IPR015943">
    <property type="entry name" value="WD40/YVTN_repeat-like_dom_sf"/>
</dbReference>
<name>A0A9D4K0W3_DREPO</name>
<keyword evidence="1" id="KW-0479">Metal-binding</keyword>
<sequence length="541" mass="61749">MSELKGSDTVRDYMICSSCCENTPESFCEGCSKFYCGKCLTLHNQLFKDHVVASTQQKSMEGTCTEHINEKLALFCERHCKQCCQICIALHHRHCTKTSIKQLSKPRTTEIEYIFATIKEIQDKLKLQEIEIDSYLTSFEKSYKSTTKNRSDFYLLIEKAYDQLKKETEQTMVAFRNSLKADVEHCRNIHSYLARLDDALKDAEKKNEDSFALIYRQCAEQLRESEIFLANSIRTNCSFQFVPNKEIERVITNPTSLGRLINHGTKIAVHEKSYHDISEMSDNKGSCCIVSICELHNGQYVVIDSTNMKLKLINHEFKIISSLNVPYTPTCMCRITPCHFVVACETSSLNNVGKPCTIEFYGVFNDQIYQRRKYNLEHYCTSIAHHQGRMYVTSGTALYHYNLDGQKVKKIYENKSGDDTVWKCSVSPSGDKIVVINKKNKCQMLVLVDRKGRGGIFDYSNTELQDPSTVYFTPFGEVLVCGATSNNVILVDVNERRTIATLATQDHGIHAPLSIWYSDGNHKLVIGQRNNNNLIVLTVLI</sequence>
<dbReference type="EMBL" id="JAIWYP010000005">
    <property type="protein sequence ID" value="KAH3827872.1"/>
    <property type="molecule type" value="Genomic_DNA"/>
</dbReference>
<comment type="caution">
    <text evidence="3">The sequence shown here is derived from an EMBL/GenBank/DDBJ whole genome shotgun (WGS) entry which is preliminary data.</text>
</comment>
<dbReference type="Gene3D" id="3.30.160.60">
    <property type="entry name" value="Classic Zinc Finger"/>
    <property type="match status" value="1"/>
</dbReference>
<keyword evidence="4" id="KW-1185">Reference proteome</keyword>
<organism evidence="3 4">
    <name type="scientific">Dreissena polymorpha</name>
    <name type="common">Zebra mussel</name>
    <name type="synonym">Mytilus polymorpha</name>
    <dbReference type="NCBI Taxonomy" id="45954"/>
    <lineage>
        <taxon>Eukaryota</taxon>
        <taxon>Metazoa</taxon>
        <taxon>Spiralia</taxon>
        <taxon>Lophotrochozoa</taxon>
        <taxon>Mollusca</taxon>
        <taxon>Bivalvia</taxon>
        <taxon>Autobranchia</taxon>
        <taxon>Heteroconchia</taxon>
        <taxon>Euheterodonta</taxon>
        <taxon>Imparidentia</taxon>
        <taxon>Neoheterodontei</taxon>
        <taxon>Myida</taxon>
        <taxon>Dreissenoidea</taxon>
        <taxon>Dreissenidae</taxon>
        <taxon>Dreissena</taxon>
    </lineage>
</organism>
<evidence type="ECO:0000313" key="4">
    <source>
        <dbReference type="Proteomes" id="UP000828390"/>
    </source>
</evidence>